<dbReference type="AlphaFoldDB" id="A0A927RHB1"/>
<gene>
    <name evidence="2" type="ORF">HEB94_000106</name>
</gene>
<dbReference type="Proteomes" id="UP000638648">
    <property type="component" value="Unassembled WGS sequence"/>
</dbReference>
<name>A0A927RHB1_9ACTN</name>
<comment type="caution">
    <text evidence="2">The sequence shown here is derived from an EMBL/GenBank/DDBJ whole genome shotgun (WGS) entry which is preliminary data.</text>
</comment>
<dbReference type="EMBL" id="JADBEM010000001">
    <property type="protein sequence ID" value="MBE1603258.1"/>
    <property type="molecule type" value="Genomic_DNA"/>
</dbReference>
<evidence type="ECO:0000313" key="3">
    <source>
        <dbReference type="Proteomes" id="UP000638648"/>
    </source>
</evidence>
<dbReference type="GO" id="GO:0006313">
    <property type="term" value="P:DNA transposition"/>
    <property type="evidence" value="ECO:0007669"/>
    <property type="project" value="InterPro"/>
</dbReference>
<keyword evidence="3" id="KW-1185">Reference proteome</keyword>
<proteinExistence type="predicted"/>
<sequence>MVYAYGTNTGIRAVAAGEHGHTEDELRYVRRRYITVESCRQVARVIANATFATRQPWLRGEGPTAAASDSTEDWASFEARQLGPGASLPLVVREQLGEQAGQDLPVLGWKRSE</sequence>
<feature type="domain" description="Tn3 transposase DDE" evidence="1">
    <location>
        <begin position="2"/>
        <end position="72"/>
    </location>
</feature>
<evidence type="ECO:0000313" key="2">
    <source>
        <dbReference type="EMBL" id="MBE1603258.1"/>
    </source>
</evidence>
<protein>
    <recommendedName>
        <fullName evidence="1">Tn3 transposase DDE domain-containing protein</fullName>
    </recommendedName>
</protein>
<organism evidence="2 3">
    <name type="scientific">Actinopolymorpha pittospori</name>
    <dbReference type="NCBI Taxonomy" id="648752"/>
    <lineage>
        <taxon>Bacteria</taxon>
        <taxon>Bacillati</taxon>
        <taxon>Actinomycetota</taxon>
        <taxon>Actinomycetes</taxon>
        <taxon>Propionibacteriales</taxon>
        <taxon>Actinopolymorphaceae</taxon>
        <taxon>Actinopolymorpha</taxon>
    </lineage>
</organism>
<dbReference type="Pfam" id="PF01526">
    <property type="entry name" value="DDE_Tnp_Tn3"/>
    <property type="match status" value="1"/>
</dbReference>
<dbReference type="GO" id="GO:0004803">
    <property type="term" value="F:transposase activity"/>
    <property type="evidence" value="ECO:0007669"/>
    <property type="project" value="InterPro"/>
</dbReference>
<accession>A0A927RHB1</accession>
<evidence type="ECO:0000259" key="1">
    <source>
        <dbReference type="Pfam" id="PF01526"/>
    </source>
</evidence>
<reference evidence="2" key="1">
    <citation type="submission" date="2020-10" db="EMBL/GenBank/DDBJ databases">
        <title>Sequencing the genomes of 1000 actinobacteria strains.</title>
        <authorList>
            <person name="Klenk H.-P."/>
        </authorList>
    </citation>
    <scope>NUCLEOTIDE SEQUENCE</scope>
    <source>
        <strain evidence="2">DSM 45354</strain>
    </source>
</reference>
<dbReference type="InterPro" id="IPR002513">
    <property type="entry name" value="Tn3_Tnp_DDE_dom"/>
</dbReference>